<sequence length="262" mass="28484">MPSAKRGLSADTEDGQLKATGHSGVDVQQSRPIGPGRRAGRASDGGEHGAIKANRTRPKGWACDISTRLTRHPGVDVQQSRPIGPGRRARRASDRSAERTTAGVGAQGRRNGMSLRYKIGIALVSTLEARWLTKQAPGHVLSLLPIPTTYLTIKYPTAWIGGLLLLEVPIDRAALHETARRSAHRADDDFLVLEGGCEGRIRLFYKNSERKRLEVGAVGAVQIRRGSNDASVIFGQTFWLLKVKVLLICLAIQCVSLRSEGR</sequence>
<dbReference type="EMBL" id="MU003553">
    <property type="protein sequence ID" value="KAF2463150.1"/>
    <property type="molecule type" value="Genomic_DNA"/>
</dbReference>
<evidence type="ECO:0000313" key="1">
    <source>
        <dbReference type="EMBL" id="KAF2463150.1"/>
    </source>
</evidence>
<keyword evidence="2" id="KW-1185">Reference proteome</keyword>
<proteinExistence type="predicted"/>
<gene>
    <name evidence="1" type="ORF">BDR25DRAFT_363058</name>
</gene>
<comment type="caution">
    <text evidence="1">The sequence shown here is derived from an EMBL/GenBank/DDBJ whole genome shotgun (WGS) entry which is preliminary data.</text>
</comment>
<evidence type="ECO:0000313" key="2">
    <source>
        <dbReference type="Proteomes" id="UP000799755"/>
    </source>
</evidence>
<accession>A0ACB6Q9D2</accession>
<reference evidence="1" key="1">
    <citation type="journal article" date="2020" name="Stud. Mycol.">
        <title>101 Dothideomycetes genomes: a test case for predicting lifestyles and emergence of pathogens.</title>
        <authorList>
            <person name="Haridas S."/>
            <person name="Albert R."/>
            <person name="Binder M."/>
            <person name="Bloem J."/>
            <person name="Labutti K."/>
            <person name="Salamov A."/>
            <person name="Andreopoulos B."/>
            <person name="Baker S."/>
            <person name="Barry K."/>
            <person name="Bills G."/>
            <person name="Bluhm B."/>
            <person name="Cannon C."/>
            <person name="Castanera R."/>
            <person name="Culley D."/>
            <person name="Daum C."/>
            <person name="Ezra D."/>
            <person name="Gonzalez J."/>
            <person name="Henrissat B."/>
            <person name="Kuo A."/>
            <person name="Liang C."/>
            <person name="Lipzen A."/>
            <person name="Lutzoni F."/>
            <person name="Magnuson J."/>
            <person name="Mondo S."/>
            <person name="Nolan M."/>
            <person name="Ohm R."/>
            <person name="Pangilinan J."/>
            <person name="Park H.-J."/>
            <person name="Ramirez L."/>
            <person name="Alfaro M."/>
            <person name="Sun H."/>
            <person name="Tritt A."/>
            <person name="Yoshinaga Y."/>
            <person name="Zwiers L.-H."/>
            <person name="Turgeon B."/>
            <person name="Goodwin S."/>
            <person name="Spatafora J."/>
            <person name="Crous P."/>
            <person name="Grigoriev I."/>
        </authorList>
    </citation>
    <scope>NUCLEOTIDE SEQUENCE</scope>
    <source>
        <strain evidence="1">ATCC 200398</strain>
    </source>
</reference>
<organism evidence="1 2">
    <name type="scientific">Lindgomyces ingoldianus</name>
    <dbReference type="NCBI Taxonomy" id="673940"/>
    <lineage>
        <taxon>Eukaryota</taxon>
        <taxon>Fungi</taxon>
        <taxon>Dikarya</taxon>
        <taxon>Ascomycota</taxon>
        <taxon>Pezizomycotina</taxon>
        <taxon>Dothideomycetes</taxon>
        <taxon>Pleosporomycetidae</taxon>
        <taxon>Pleosporales</taxon>
        <taxon>Lindgomycetaceae</taxon>
        <taxon>Lindgomyces</taxon>
    </lineage>
</organism>
<name>A0ACB6Q9D2_9PLEO</name>
<protein>
    <submittedName>
        <fullName evidence="1">Uncharacterized protein</fullName>
    </submittedName>
</protein>
<dbReference type="Proteomes" id="UP000799755">
    <property type="component" value="Unassembled WGS sequence"/>
</dbReference>